<gene>
    <name evidence="1" type="ORF">MGR_1701</name>
</gene>
<reference evidence="1" key="1">
    <citation type="journal article" date="2007" name="J. Bacteriol.">
        <title>Comparative genome analysis of four magnetotactic bacteria reveals a complex set of group-specific genes implicated in magnetosome biomineralization and function.</title>
        <authorList>
            <person name="Richter M."/>
            <person name="Kube M."/>
            <person name="Bazylinski D.A."/>
            <person name="Lombardot T."/>
            <person name="Gloeckner F.O."/>
            <person name="Reinhardt R."/>
            <person name="Schueler D."/>
        </authorList>
    </citation>
    <scope>NUCLEOTIDE SEQUENCE</scope>
    <source>
        <strain evidence="1">MSR-1</strain>
    </source>
</reference>
<dbReference type="InterPro" id="IPR032675">
    <property type="entry name" value="LRR_dom_sf"/>
</dbReference>
<organism evidence="1">
    <name type="scientific">Magnetospirillum gryphiswaldense</name>
    <dbReference type="NCBI Taxonomy" id="55518"/>
    <lineage>
        <taxon>Bacteria</taxon>
        <taxon>Pseudomonadati</taxon>
        <taxon>Pseudomonadota</taxon>
        <taxon>Alphaproteobacteria</taxon>
        <taxon>Rhodospirillales</taxon>
        <taxon>Rhodospirillaceae</taxon>
        <taxon>Magnetospirillum</taxon>
    </lineage>
</organism>
<dbReference type="EMBL" id="CU459003">
    <property type="protein sequence ID" value="CAM77266.1"/>
    <property type="molecule type" value="Genomic_DNA"/>
</dbReference>
<dbReference type="Gene3D" id="3.80.10.10">
    <property type="entry name" value="Ribonuclease Inhibitor"/>
    <property type="match status" value="1"/>
</dbReference>
<name>A4U309_9PROT</name>
<dbReference type="AlphaFoldDB" id="A4U309"/>
<protein>
    <submittedName>
        <fullName evidence="1">Uncharacterized protein</fullName>
    </submittedName>
</protein>
<proteinExistence type="predicted"/>
<evidence type="ECO:0000313" key="1">
    <source>
        <dbReference type="EMBL" id="CAM77266.1"/>
    </source>
</evidence>
<sequence>MTSLNLSGNNITTLPHQLADLGDDLELDLTGNPLAPPLDTLAMQGTPALFAYLRSLPEDAAPDPVETAEAVPEQQTAPLSVEVEQGRLRVRPEAGTIEALRREFATMFGLVRKRAVEAAQAIGGNHVKMAGLLRDYLGSLGEAPEQLQGIALGFTGQDITIQTAHCRDEDGTDQLSQDQRASLEILLAAHELLMRSVPEWQDYVLKTGQRPPLSDEIAMLERTLSRGIVVEVRQRPTEIDKAVADRLQDLTDLADQSPPDQRHLTRWGLSDGLGNLLSALAKEALLTGKEIPSEARKLTARGIIGLGAVAAWIILNHAPELLALAQLLPGYGWISQVIVALRAMAEK</sequence>
<accession>A4U309</accession>